<name>A0A9D1Y875_9FIRM</name>
<evidence type="ECO:0000259" key="2">
    <source>
        <dbReference type="Pfam" id="PF07670"/>
    </source>
</evidence>
<feature type="transmembrane region" description="Helical" evidence="1">
    <location>
        <begin position="124"/>
        <end position="144"/>
    </location>
</feature>
<reference evidence="3" key="2">
    <citation type="submission" date="2021-04" db="EMBL/GenBank/DDBJ databases">
        <authorList>
            <person name="Gilroy R."/>
        </authorList>
    </citation>
    <scope>NUCLEOTIDE SEQUENCE</scope>
    <source>
        <strain evidence="3">ChiBcec16_6824</strain>
    </source>
</reference>
<feature type="transmembrane region" description="Helical" evidence="1">
    <location>
        <begin position="164"/>
        <end position="185"/>
    </location>
</feature>
<organism evidence="3 4">
    <name type="scientific">Candidatus Flavonifractor merdigallinarum</name>
    <dbReference type="NCBI Taxonomy" id="2838589"/>
    <lineage>
        <taxon>Bacteria</taxon>
        <taxon>Bacillati</taxon>
        <taxon>Bacillota</taxon>
        <taxon>Clostridia</taxon>
        <taxon>Eubacteriales</taxon>
        <taxon>Oscillospiraceae</taxon>
        <taxon>Flavonifractor</taxon>
    </lineage>
</organism>
<comment type="caution">
    <text evidence="3">The sequence shown here is derived from an EMBL/GenBank/DDBJ whole genome shotgun (WGS) entry which is preliminary data.</text>
</comment>
<sequence length="195" mass="19947">MSAIWSIMILISVLLGAAAGRGEAVAAAALEGAAAAVELCLSMAGVLCLWTGVMEVMRRSGVTEGLSRLLRPLLRRLYPAFSDDSAVMDSIAANVSANLLGLGSAATPLGIQAAQRMSRRTPGVASDALCMLVVCNTASIQLIPTTVASVRAAQGCATPFDILPAVWLASAVSVAVGITAAKLLGGVWRAREARL</sequence>
<feature type="transmembrane region" description="Helical" evidence="1">
    <location>
        <begin position="34"/>
        <end position="53"/>
    </location>
</feature>
<accession>A0A9D1Y875</accession>
<keyword evidence="1" id="KW-0472">Membrane</keyword>
<reference evidence="3" key="1">
    <citation type="journal article" date="2021" name="PeerJ">
        <title>Extensive microbial diversity within the chicken gut microbiome revealed by metagenomics and culture.</title>
        <authorList>
            <person name="Gilroy R."/>
            <person name="Ravi A."/>
            <person name="Getino M."/>
            <person name="Pursley I."/>
            <person name="Horton D.L."/>
            <person name="Alikhan N.F."/>
            <person name="Baker D."/>
            <person name="Gharbi K."/>
            <person name="Hall N."/>
            <person name="Watson M."/>
            <person name="Adriaenssens E.M."/>
            <person name="Foster-Nyarko E."/>
            <person name="Jarju S."/>
            <person name="Secka A."/>
            <person name="Antonio M."/>
            <person name="Oren A."/>
            <person name="Chaudhuri R.R."/>
            <person name="La Ragione R."/>
            <person name="Hildebrand F."/>
            <person name="Pallen M.J."/>
        </authorList>
    </citation>
    <scope>NUCLEOTIDE SEQUENCE</scope>
    <source>
        <strain evidence="3">ChiBcec16_6824</strain>
    </source>
</reference>
<feature type="domain" description="Nucleoside transporter/FeoB GTPase Gate" evidence="2">
    <location>
        <begin position="41"/>
        <end position="149"/>
    </location>
</feature>
<gene>
    <name evidence="3" type="ORF">H9841_03040</name>
</gene>
<evidence type="ECO:0000256" key="1">
    <source>
        <dbReference type="SAM" id="Phobius"/>
    </source>
</evidence>
<dbReference type="Pfam" id="PF07670">
    <property type="entry name" value="Gate"/>
    <property type="match status" value="1"/>
</dbReference>
<keyword evidence="1" id="KW-1133">Transmembrane helix</keyword>
<evidence type="ECO:0000313" key="4">
    <source>
        <dbReference type="Proteomes" id="UP000823868"/>
    </source>
</evidence>
<keyword evidence="1" id="KW-0812">Transmembrane</keyword>
<evidence type="ECO:0000313" key="3">
    <source>
        <dbReference type="EMBL" id="HIY20862.1"/>
    </source>
</evidence>
<proteinExistence type="predicted"/>
<dbReference type="Proteomes" id="UP000823868">
    <property type="component" value="Unassembled WGS sequence"/>
</dbReference>
<dbReference type="AlphaFoldDB" id="A0A9D1Y875"/>
<dbReference type="EMBL" id="DXDX01000059">
    <property type="protein sequence ID" value="HIY20862.1"/>
    <property type="molecule type" value="Genomic_DNA"/>
</dbReference>
<protein>
    <submittedName>
        <fullName evidence="3">Spore maturation protein A</fullName>
    </submittedName>
</protein>
<dbReference type="InterPro" id="IPR011642">
    <property type="entry name" value="Gate_dom"/>
</dbReference>